<protein>
    <recommendedName>
        <fullName evidence="4">Cell surface protein</fullName>
    </recommendedName>
</protein>
<gene>
    <name evidence="2" type="ORF">NNC55_09855</name>
</gene>
<dbReference type="Proteomes" id="UP001204486">
    <property type="component" value="Unassembled WGS sequence"/>
</dbReference>
<name>A0AAW5ISJ5_9BACT</name>
<feature type="coiled-coil region" evidence="1">
    <location>
        <begin position="170"/>
        <end position="240"/>
    </location>
</feature>
<proteinExistence type="predicted"/>
<dbReference type="RefSeq" id="WP_254974348.1">
    <property type="nucleotide sequence ID" value="NZ_JANDWK010000022.1"/>
</dbReference>
<keyword evidence="1" id="KW-0175">Coiled coil</keyword>
<comment type="caution">
    <text evidence="2">The sequence shown here is derived from an EMBL/GenBank/DDBJ whole genome shotgun (WGS) entry which is preliminary data.</text>
</comment>
<organism evidence="2 3">
    <name type="scientific">Segatella copri</name>
    <dbReference type="NCBI Taxonomy" id="165179"/>
    <lineage>
        <taxon>Bacteria</taxon>
        <taxon>Pseudomonadati</taxon>
        <taxon>Bacteroidota</taxon>
        <taxon>Bacteroidia</taxon>
        <taxon>Bacteroidales</taxon>
        <taxon>Prevotellaceae</taxon>
        <taxon>Segatella</taxon>
    </lineage>
</organism>
<accession>A0AAW5ISJ5</accession>
<evidence type="ECO:0000256" key="1">
    <source>
        <dbReference type="SAM" id="Coils"/>
    </source>
</evidence>
<dbReference type="AlphaFoldDB" id="A0AAW5ISJ5"/>
<evidence type="ECO:0000313" key="2">
    <source>
        <dbReference type="EMBL" id="MCP9600256.1"/>
    </source>
</evidence>
<dbReference type="EMBL" id="JANDWN010000024">
    <property type="protein sequence ID" value="MCP9600256.1"/>
    <property type="molecule type" value="Genomic_DNA"/>
</dbReference>
<reference evidence="2" key="1">
    <citation type="submission" date="2022-07" db="EMBL/GenBank/DDBJ databases">
        <title>Prevotella copri.</title>
        <authorList>
            <person name="Yang C."/>
        </authorList>
    </citation>
    <scope>NUCLEOTIDE SEQUENCE</scope>
    <source>
        <strain evidence="2">HF1476</strain>
    </source>
</reference>
<evidence type="ECO:0000313" key="3">
    <source>
        <dbReference type="Proteomes" id="UP001204486"/>
    </source>
</evidence>
<sequence>MGTLTVASMSTFTSCKDYDDDISNLQGQIDKLATADQLSQKVSELQALISSNQSGISSLETKLAEVKATADSKATLDEVKKILGDYATNENVTTEAKKIVDAAIKALQEKDIAELKAAIETAKAEALKGVEEAKQANADVLKNLTENYSTTAETQTALNTAIEALKADNAKALKEAVDKIYKDLEAYAKQADLTTVADKVAEVEKALANKVDDKTLDTKVAELNKAIKDAKDENAGKIADLAKTVKTAGDNLTKVQQNLTNVETAVKTLGTGFDEKNTVAAAIEAIKTQLGTPDLKLGTLDERLSAIELALKGDDSDKLPGLKAQIEAIEKNLKDIIGEYTTMVTSVELVASYSGAGDLGHNLGYSGRSINLDMIHGLVAESSTFGDEVSDKIENPISYEKGQDVKDDNSIIVRINPVNAELTKNTKIVLLNSKGESLEDYVTVGEPSKYTDLITSRAASVSTGLWKLPVHVAKGVSKDDFKKAVTAENGNTILYAVAVKNTETQKDAQDRYVVSTYDVKPSYEDFVAKKDFTFNVNEKPVNQIHNRWTGSAILGENGNDRSYSNPELAWNSNGPATAPVTSGDNKNVQNASGDEVRYNKSLLQVEVGKKFTISDVTALTESNDATNAADYYYVVLDKKNAIESGVSEINAWNSYDIPGLNKTVKAGEKLDLTIKSASANGDIIGFRVYAVNRDGKLLDPDGKAFYVIVGDAITGNILGNLDAYKGVTDKKEFKAVAGVDYNGWVIDVEASKDALPFLNNGDVPSFSPVYYKEDGKTTTSTLSEAAYIAFNVTNPQYIKDGATVVLKNVAYKYNNGHSYEVGTVRASYTKVLPAAFPSDITFRPKQETTDGSGNFKAYMKPVSDYIVAAAAKTKGTVDLDNIFYNLDTNVSFTVKDAAKHGDKIVDVTSDPDHVLTINKDFIDSKTAHAITASYNFGLISCQYNAETKNWETKNWIKTSEKNMNVTFACWESANSYAWIKATADIKVGDVVIFTKNATQPQLKWTAAGTSVTVGGEYIKTANSYNNDYFGGMLNAVIGTKKFLQVVPGSAHLYYGAQEDPYFKVTVDANGDASFTQNNVQAENAPVADHVETLKFKVRDAFWHERTISLDVKILRPAAAAKRK</sequence>
<evidence type="ECO:0008006" key="4">
    <source>
        <dbReference type="Google" id="ProtNLM"/>
    </source>
</evidence>